<comment type="caution">
    <text evidence="9">The sequence shown here is derived from an EMBL/GenBank/DDBJ whole genome shotgun (WGS) entry which is preliminary data.</text>
</comment>
<feature type="domain" description="4Fe-4S ferredoxin-type" evidence="8">
    <location>
        <begin position="61"/>
        <end position="90"/>
    </location>
</feature>
<keyword evidence="4" id="KW-0004">4Fe-4S</keyword>
<dbReference type="Gene3D" id="3.30.70.3270">
    <property type="match status" value="1"/>
</dbReference>
<keyword evidence="10" id="KW-1185">Reference proteome</keyword>
<evidence type="ECO:0000256" key="5">
    <source>
        <dbReference type="ARBA" id="ARBA00022723"/>
    </source>
</evidence>
<dbReference type="PANTHER" id="PTHR42989">
    <property type="entry name" value="HYDROGENASE-4 COMPONENT I"/>
    <property type="match status" value="1"/>
</dbReference>
<proteinExistence type="inferred from homology"/>
<keyword evidence="7" id="KW-0411">Iron-sulfur</keyword>
<dbReference type="InterPro" id="IPR017896">
    <property type="entry name" value="4Fe4S_Fe-S-bd"/>
</dbReference>
<reference evidence="9 10" key="1">
    <citation type="submission" date="2015-06" db="EMBL/GenBank/DDBJ databases">
        <title>Draft genome of the moderately acidophilic sulfate reducer Candidatus Desulfosporosinus acididurans strain M1.</title>
        <authorList>
            <person name="Poehlein A."/>
            <person name="Petzsch P."/>
            <person name="Johnson B.D."/>
            <person name="Schloemann M."/>
            <person name="Daniel R."/>
            <person name="Muehling M."/>
        </authorList>
    </citation>
    <scope>NUCLEOTIDE SEQUENCE [LARGE SCALE GENOMIC DNA]</scope>
    <source>
        <strain evidence="9 10">M1</strain>
    </source>
</reference>
<dbReference type="Pfam" id="PF12838">
    <property type="entry name" value="Fer4_7"/>
    <property type="match status" value="1"/>
</dbReference>
<dbReference type="PANTHER" id="PTHR42989:SF1">
    <property type="entry name" value="FORMATE HYDROGENLYASE SUBUNIT 7-RELATED"/>
    <property type="match status" value="1"/>
</dbReference>
<accession>A0A0J1FVL9</accession>
<sequence length="286" mass="31232">MFDTLKKIIKYPRLTQDYPNRSLTPASFLGQTEIDTAKCNFCGECALHCPSQAIVLDKSARSIGIDYAKCIFCILCEEICQVGAVQTTNKFELAVRDKVTLNNHALCANALRDTPLSNKSNGESFYKTAVINEENLPNTSYETICSDLQATVKKIFGRSLQIREVDAGSCNGCDYEINALNNPFNDLERLGISFVASPRHADMLLVTGTGTRNMQQALVKTYEATPDPKLVVAVGACACSGGIFRDTYATNNGIDALVPVDVYIPGCPPRPQAIIYGILKAIDRVK</sequence>
<dbReference type="PATRIC" id="fig|476652.3.peg.572"/>
<evidence type="ECO:0000256" key="1">
    <source>
        <dbReference type="ARBA" id="ARBA00001966"/>
    </source>
</evidence>
<evidence type="ECO:0000256" key="3">
    <source>
        <dbReference type="ARBA" id="ARBA00010870"/>
    </source>
</evidence>
<comment type="similarity">
    <text evidence="3">Belongs to the FrhG family.</text>
</comment>
<evidence type="ECO:0000256" key="6">
    <source>
        <dbReference type="ARBA" id="ARBA00023004"/>
    </source>
</evidence>
<evidence type="ECO:0000256" key="2">
    <source>
        <dbReference type="ARBA" id="ARBA00009173"/>
    </source>
</evidence>
<dbReference type="GO" id="GO:0051539">
    <property type="term" value="F:4 iron, 4 sulfur cluster binding"/>
    <property type="evidence" value="ECO:0007669"/>
    <property type="project" value="UniProtKB-KW"/>
</dbReference>
<dbReference type="InterPro" id="IPR052375">
    <property type="entry name" value="Complex_I_20kDa-like"/>
</dbReference>
<evidence type="ECO:0000256" key="4">
    <source>
        <dbReference type="ARBA" id="ARBA00022485"/>
    </source>
</evidence>
<dbReference type="AlphaFoldDB" id="A0A0J1FVL9"/>
<dbReference type="NCBIfam" id="NF005012">
    <property type="entry name" value="PRK06411.1"/>
    <property type="match status" value="1"/>
</dbReference>
<comment type="similarity">
    <text evidence="2">Belongs to the complex I 20 kDa subunit family.</text>
</comment>
<dbReference type="PROSITE" id="PS00198">
    <property type="entry name" value="4FE4S_FER_1"/>
    <property type="match status" value="1"/>
</dbReference>
<dbReference type="InterPro" id="IPR017900">
    <property type="entry name" value="4Fe4S_Fe_S_CS"/>
</dbReference>
<dbReference type="GO" id="GO:0046872">
    <property type="term" value="F:metal ion binding"/>
    <property type="evidence" value="ECO:0007669"/>
    <property type="project" value="UniProtKB-KW"/>
</dbReference>
<feature type="domain" description="4Fe-4S ferredoxin-type" evidence="8">
    <location>
        <begin position="30"/>
        <end position="59"/>
    </location>
</feature>
<evidence type="ECO:0000259" key="8">
    <source>
        <dbReference type="PROSITE" id="PS51379"/>
    </source>
</evidence>
<evidence type="ECO:0000313" key="10">
    <source>
        <dbReference type="Proteomes" id="UP000036356"/>
    </source>
</evidence>
<evidence type="ECO:0000313" key="9">
    <source>
        <dbReference type="EMBL" id="KLU67352.1"/>
    </source>
</evidence>
<dbReference type="SUPFAM" id="SSF56770">
    <property type="entry name" value="HydA/Nqo6-like"/>
    <property type="match status" value="1"/>
</dbReference>
<protein>
    <submittedName>
        <fullName evidence="9">Formate hydrogenlyase subunit 7</fullName>
    </submittedName>
</protein>
<keyword evidence="6" id="KW-0408">Iron</keyword>
<keyword evidence="9" id="KW-0456">Lyase</keyword>
<dbReference type="Proteomes" id="UP000036356">
    <property type="component" value="Unassembled WGS sequence"/>
</dbReference>
<dbReference type="PROSITE" id="PS51379">
    <property type="entry name" value="4FE4S_FER_2"/>
    <property type="match status" value="2"/>
</dbReference>
<gene>
    <name evidence="9" type="primary">hycG</name>
    <name evidence="9" type="ORF">DEAC_c05640</name>
</gene>
<evidence type="ECO:0000256" key="7">
    <source>
        <dbReference type="ARBA" id="ARBA00023014"/>
    </source>
</evidence>
<comment type="cofactor">
    <cofactor evidence="1">
        <name>[4Fe-4S] cluster</name>
        <dbReference type="ChEBI" id="CHEBI:49883"/>
    </cofactor>
</comment>
<dbReference type="SUPFAM" id="SSF54862">
    <property type="entry name" value="4Fe-4S ferredoxins"/>
    <property type="match status" value="1"/>
</dbReference>
<dbReference type="Pfam" id="PF01058">
    <property type="entry name" value="Oxidored_q6"/>
    <property type="match status" value="1"/>
</dbReference>
<organism evidence="9 10">
    <name type="scientific">Desulfosporosinus acididurans</name>
    <dbReference type="NCBI Taxonomy" id="476652"/>
    <lineage>
        <taxon>Bacteria</taxon>
        <taxon>Bacillati</taxon>
        <taxon>Bacillota</taxon>
        <taxon>Clostridia</taxon>
        <taxon>Eubacteriales</taxon>
        <taxon>Desulfitobacteriaceae</taxon>
        <taxon>Desulfosporosinus</taxon>
    </lineage>
</organism>
<dbReference type="STRING" id="476652.DEAC_c05640"/>
<dbReference type="Gene3D" id="3.40.50.12280">
    <property type="match status" value="1"/>
</dbReference>
<dbReference type="EMBL" id="LDZY01000002">
    <property type="protein sequence ID" value="KLU67352.1"/>
    <property type="molecule type" value="Genomic_DNA"/>
</dbReference>
<dbReference type="GO" id="GO:0016829">
    <property type="term" value="F:lyase activity"/>
    <property type="evidence" value="ECO:0007669"/>
    <property type="project" value="UniProtKB-KW"/>
</dbReference>
<dbReference type="Gene3D" id="3.30.70.20">
    <property type="match status" value="1"/>
</dbReference>
<keyword evidence="5" id="KW-0479">Metal-binding</keyword>
<name>A0A0J1FVL9_9FIRM</name>
<dbReference type="InterPro" id="IPR006137">
    <property type="entry name" value="NADH_UbQ_OxRdtase-like_20kDa"/>
</dbReference>
<dbReference type="RefSeq" id="WP_047808735.1">
    <property type="nucleotide sequence ID" value="NZ_LDZY01000002.1"/>
</dbReference>